<reference evidence="5" key="2">
    <citation type="submission" date="2020-09" db="EMBL/GenBank/DDBJ databases">
        <authorList>
            <person name="Sun Q."/>
            <person name="Zhou Y."/>
        </authorList>
    </citation>
    <scope>NUCLEOTIDE SEQUENCE</scope>
    <source>
        <strain evidence="5">CGMCC 1.12919</strain>
    </source>
</reference>
<dbReference type="PANTHER" id="PTHR45737">
    <property type="entry name" value="VON WILLEBRAND FACTOR A DOMAIN-CONTAINING PROTEIN 5A"/>
    <property type="match status" value="1"/>
</dbReference>
<feature type="region of interest" description="Disordered" evidence="1">
    <location>
        <begin position="229"/>
        <end position="260"/>
    </location>
</feature>
<evidence type="ECO:0000313" key="5">
    <source>
        <dbReference type="EMBL" id="GGC59250.1"/>
    </source>
</evidence>
<feature type="domain" description="VIT" evidence="4">
    <location>
        <begin position="68"/>
        <end position="196"/>
    </location>
</feature>
<reference evidence="5" key="1">
    <citation type="journal article" date="2014" name="Int. J. Syst. Evol. Microbiol.">
        <title>Complete genome sequence of Corynebacterium casei LMG S-19264T (=DSM 44701T), isolated from a smear-ripened cheese.</title>
        <authorList>
            <consortium name="US DOE Joint Genome Institute (JGI-PGF)"/>
            <person name="Walter F."/>
            <person name="Albersmeier A."/>
            <person name="Kalinowski J."/>
            <person name="Ruckert C."/>
        </authorList>
    </citation>
    <scope>NUCLEOTIDE SEQUENCE</scope>
    <source>
        <strain evidence="5">CGMCC 1.12919</strain>
    </source>
</reference>
<feature type="region of interest" description="Disordered" evidence="1">
    <location>
        <begin position="684"/>
        <end position="711"/>
    </location>
</feature>
<dbReference type="InterPro" id="IPR013694">
    <property type="entry name" value="VIT"/>
</dbReference>
<dbReference type="CDD" id="cd01461">
    <property type="entry name" value="vWA_interalpha_trypsin_inhibitor"/>
    <property type="match status" value="1"/>
</dbReference>
<dbReference type="Proteomes" id="UP000637002">
    <property type="component" value="Unassembled WGS sequence"/>
</dbReference>
<dbReference type="Gene3D" id="3.40.50.410">
    <property type="entry name" value="von Willebrand factor, type A domain"/>
    <property type="match status" value="1"/>
</dbReference>
<sequence length="778" mass="82202">MSIAPNSPGARASAAGLTAYPALRLASLASAAAAAGIAVVAFFAASPGARATNPPPPVPSISPDTARSGSLLVKTSKGYIEAIRVDTDVDIAVSGPTARARVTQVFRNPTDGWIEGVYVYPLSDGSAVDSMKMVVGKRVIVADIAERKKAREVYEAARADGRKAALTEQERPNIFTNSVANIGPGESVVVQIEYQEPVRQADGRFSLKVPLVVAPRYNPAPVAQQVRFDDGGSGWGSDPVPDRARIEPPVTDPRTDPPDNPITLPVTLTVRLAAGFPLAEVASATHQVTVEQPAPDTRTVALAGPVPADRDFELTWTPTASKLPSVGLFRERVGKDDYLLAFVTPPAVDAAAAPKARDVTFVIDNSGSMGGPSMQQAKASLIYALDRLRPADRFNVIRFDDTMTRLFDDTVPADAEHLGQAKAFVLRLEASGGTEMLAPLKAALSDTRPHETSHLRQVVFLTDGAIGNEQQIFEAIARTRGRSRLFMVGIGSAPNGYLMRRAAELGRGTFTAISTGGQVQERMQALVQKLENPAVTDIEAQLSTADADLTPGSVPDLYRGEPLVLAAKLGKGGAAGTLAISGRIGDTPWSLSLPIDKAAAGRGLSKVWARRKIDDAEVARAMNRMTQDEADKAVLALALDHHLVTRLTSLVAVDKTPSRALDVPLTRADVPLELPAGWDFDKVFGPAGEPGPERRAPVERRAEHGDPDGIFDARRVARPTRPLPPRGAVVAAVASPSQGVVLPTTATDAELRLMAGLVLLGLGLAVLASGAGRRRRPA</sequence>
<dbReference type="PROSITE" id="PS51468">
    <property type="entry name" value="VIT"/>
    <property type="match status" value="1"/>
</dbReference>
<dbReference type="SMART" id="SM00327">
    <property type="entry name" value="VWA"/>
    <property type="match status" value="1"/>
</dbReference>
<evidence type="ECO:0000259" key="3">
    <source>
        <dbReference type="PROSITE" id="PS50234"/>
    </source>
</evidence>
<evidence type="ECO:0000259" key="4">
    <source>
        <dbReference type="PROSITE" id="PS51468"/>
    </source>
</evidence>
<feature type="transmembrane region" description="Helical" evidence="2">
    <location>
        <begin position="753"/>
        <end position="772"/>
    </location>
</feature>
<keyword evidence="2" id="KW-1133">Transmembrane helix</keyword>
<name>A0A916XBD8_9HYPH</name>
<evidence type="ECO:0000256" key="2">
    <source>
        <dbReference type="SAM" id="Phobius"/>
    </source>
</evidence>
<dbReference type="NCBIfam" id="TIGR03788">
    <property type="entry name" value="marine_srt_targ"/>
    <property type="match status" value="1"/>
</dbReference>
<keyword evidence="2" id="KW-0812">Transmembrane</keyword>
<comment type="caution">
    <text evidence="5">The sequence shown here is derived from an EMBL/GenBank/DDBJ whole genome shotgun (WGS) entry which is preliminary data.</text>
</comment>
<organism evidence="5 6">
    <name type="scientific">Chelatococcus reniformis</name>
    <dbReference type="NCBI Taxonomy" id="1494448"/>
    <lineage>
        <taxon>Bacteria</taxon>
        <taxon>Pseudomonadati</taxon>
        <taxon>Pseudomonadota</taxon>
        <taxon>Alphaproteobacteria</taxon>
        <taxon>Hyphomicrobiales</taxon>
        <taxon>Chelatococcaceae</taxon>
        <taxon>Chelatococcus</taxon>
    </lineage>
</organism>
<keyword evidence="6" id="KW-1185">Reference proteome</keyword>
<accession>A0A916XBD8</accession>
<gene>
    <name evidence="5" type="ORF">GCM10010994_17550</name>
</gene>
<dbReference type="PANTHER" id="PTHR45737:SF6">
    <property type="entry name" value="VON WILLEBRAND FACTOR A DOMAIN-CONTAINING PROTEIN 5A"/>
    <property type="match status" value="1"/>
</dbReference>
<feature type="domain" description="VWFA" evidence="3">
    <location>
        <begin position="358"/>
        <end position="530"/>
    </location>
</feature>
<dbReference type="EMBL" id="BMGG01000003">
    <property type="protein sequence ID" value="GGC59250.1"/>
    <property type="molecule type" value="Genomic_DNA"/>
</dbReference>
<evidence type="ECO:0000313" key="6">
    <source>
        <dbReference type="Proteomes" id="UP000637002"/>
    </source>
</evidence>
<dbReference type="InterPro" id="IPR036465">
    <property type="entry name" value="vWFA_dom_sf"/>
</dbReference>
<keyword evidence="2" id="KW-0472">Membrane</keyword>
<dbReference type="Pfam" id="PF08487">
    <property type="entry name" value="VIT"/>
    <property type="match status" value="1"/>
</dbReference>
<evidence type="ECO:0000256" key="1">
    <source>
        <dbReference type="SAM" id="MobiDB-lite"/>
    </source>
</evidence>
<dbReference type="PROSITE" id="PS50234">
    <property type="entry name" value="VWFA"/>
    <property type="match status" value="1"/>
</dbReference>
<dbReference type="SUPFAM" id="SSF53300">
    <property type="entry name" value="vWA-like"/>
    <property type="match status" value="1"/>
</dbReference>
<dbReference type="Pfam" id="PF13768">
    <property type="entry name" value="VWA_3"/>
    <property type="match status" value="1"/>
</dbReference>
<dbReference type="RefSeq" id="WP_188608792.1">
    <property type="nucleotide sequence ID" value="NZ_BMGG01000003.1"/>
</dbReference>
<dbReference type="AlphaFoldDB" id="A0A916XBD8"/>
<dbReference type="InterPro" id="IPR002035">
    <property type="entry name" value="VWF_A"/>
</dbReference>
<dbReference type="SMART" id="SM00609">
    <property type="entry name" value="VIT"/>
    <property type="match status" value="1"/>
</dbReference>
<protein>
    <submittedName>
        <fullName evidence="5">Marine proteobacterial sortase target protein</fullName>
    </submittedName>
</protein>
<proteinExistence type="predicted"/>
<dbReference type="InterPro" id="IPR022440">
    <property type="entry name" value="CHP03788"/>
</dbReference>
<feature type="compositionally biased region" description="Basic and acidic residues" evidence="1">
    <location>
        <begin position="691"/>
        <end position="711"/>
    </location>
</feature>